<keyword evidence="1" id="KW-0808">Transferase</keyword>
<accession>A0A329TUV1</accession>
<dbReference type="Gene3D" id="3.40.50.300">
    <property type="entry name" value="P-loop containing nucleotide triphosphate hydrolases"/>
    <property type="match status" value="1"/>
</dbReference>
<dbReference type="EMBL" id="PRLB01000010">
    <property type="protein sequence ID" value="RAW53591.1"/>
    <property type="molecule type" value="Genomic_DNA"/>
</dbReference>
<dbReference type="AlphaFoldDB" id="A0A329TUV1"/>
<dbReference type="GO" id="GO:0016301">
    <property type="term" value="F:kinase activity"/>
    <property type="evidence" value="ECO:0007669"/>
    <property type="project" value="UniProtKB-KW"/>
</dbReference>
<dbReference type="InterPro" id="IPR027417">
    <property type="entry name" value="P-loop_NTPase"/>
</dbReference>
<dbReference type="OrthoDB" id="1420794at2"/>
<comment type="caution">
    <text evidence="1">The sequence shown here is derived from an EMBL/GenBank/DDBJ whole genome shotgun (WGS) entry which is preliminary data.</text>
</comment>
<name>A0A329TUV1_9FIRM</name>
<dbReference type="PANTHER" id="PTHR10285">
    <property type="entry name" value="URIDINE KINASE"/>
    <property type="match status" value="1"/>
</dbReference>
<organism evidence="1 2">
    <name type="scientific">Faecalibacterium prausnitzii</name>
    <dbReference type="NCBI Taxonomy" id="853"/>
    <lineage>
        <taxon>Bacteria</taxon>
        <taxon>Bacillati</taxon>
        <taxon>Bacillota</taxon>
        <taxon>Clostridia</taxon>
        <taxon>Eubacteriales</taxon>
        <taxon>Oscillospiraceae</taxon>
        <taxon>Faecalibacterium</taxon>
    </lineage>
</organism>
<sequence length="191" mass="21569">MHLISPEELASTISDRLARQPAVLVALDGRCGSGKTTLAAQLAERFPQSITVHTDDFYLPPSRRVTGWEKIPCANMDIQRLRDEVVAPARAGQAFSYQAYSCREGAYLPPRSLGPAPLVIVEGSYSHHPSLAPYYDIRIFVTCSPDEQARRLRKREGERYSNFVERWIPLEEGYFANYSIEENSEMMVVTD</sequence>
<gene>
    <name evidence="1" type="ORF">C4N26_10530</name>
</gene>
<reference evidence="1 2" key="1">
    <citation type="submission" date="2018-02" db="EMBL/GenBank/DDBJ databases">
        <title>Complete genome sequencing of Faecalibacterium prausnitzii strains isolated from the human gut.</title>
        <authorList>
            <person name="Fitzgerald B.C."/>
            <person name="Shkoporov A.N."/>
            <person name="Ross P.R."/>
            <person name="Hill C."/>
        </authorList>
    </citation>
    <scope>NUCLEOTIDE SEQUENCE [LARGE SCALE GENOMIC DNA]</scope>
    <source>
        <strain evidence="1 2">APC942/32-1</strain>
    </source>
</reference>
<dbReference type="Pfam" id="PF13238">
    <property type="entry name" value="AAA_18"/>
    <property type="match status" value="1"/>
</dbReference>
<keyword evidence="1" id="KW-0418">Kinase</keyword>
<evidence type="ECO:0000313" key="2">
    <source>
        <dbReference type="Proteomes" id="UP000251144"/>
    </source>
</evidence>
<dbReference type="RefSeq" id="WP_158401357.1">
    <property type="nucleotide sequence ID" value="NZ_PRLB01000010.1"/>
</dbReference>
<proteinExistence type="predicted"/>
<dbReference type="Proteomes" id="UP000251144">
    <property type="component" value="Unassembled WGS sequence"/>
</dbReference>
<protein>
    <submittedName>
        <fullName evidence="1">Uridine kinase</fullName>
    </submittedName>
</protein>
<evidence type="ECO:0000313" key="1">
    <source>
        <dbReference type="EMBL" id="RAW53591.1"/>
    </source>
</evidence>
<dbReference type="SUPFAM" id="SSF52540">
    <property type="entry name" value="P-loop containing nucleoside triphosphate hydrolases"/>
    <property type="match status" value="1"/>
</dbReference>